<dbReference type="EMBL" id="LAZR01005927">
    <property type="protein sequence ID" value="KKM96081.1"/>
    <property type="molecule type" value="Genomic_DNA"/>
</dbReference>
<proteinExistence type="predicted"/>
<feature type="compositionally biased region" description="Polar residues" evidence="1">
    <location>
        <begin position="7"/>
        <end position="19"/>
    </location>
</feature>
<feature type="region of interest" description="Disordered" evidence="1">
    <location>
        <begin position="1"/>
        <end position="21"/>
    </location>
</feature>
<reference evidence="2" key="1">
    <citation type="journal article" date="2015" name="Nature">
        <title>Complex archaea that bridge the gap between prokaryotes and eukaryotes.</title>
        <authorList>
            <person name="Spang A."/>
            <person name="Saw J.H."/>
            <person name="Jorgensen S.L."/>
            <person name="Zaremba-Niedzwiedzka K."/>
            <person name="Martijn J."/>
            <person name="Lind A.E."/>
            <person name="van Eijk R."/>
            <person name="Schleper C."/>
            <person name="Guy L."/>
            <person name="Ettema T.J."/>
        </authorList>
    </citation>
    <scope>NUCLEOTIDE SEQUENCE</scope>
</reference>
<gene>
    <name evidence="2" type="ORF">LCGC14_1181830</name>
</gene>
<evidence type="ECO:0000313" key="2">
    <source>
        <dbReference type="EMBL" id="KKM96081.1"/>
    </source>
</evidence>
<dbReference type="AlphaFoldDB" id="A0A0F9M9N2"/>
<evidence type="ECO:0000256" key="1">
    <source>
        <dbReference type="SAM" id="MobiDB-lite"/>
    </source>
</evidence>
<name>A0A0F9M9N2_9ZZZZ</name>
<sequence length="44" mass="4721">MIDQIRASGSSYPRWSKPNTGLRGSVGGKGILALGFDGVMVERR</sequence>
<protein>
    <submittedName>
        <fullName evidence="2">Uncharacterized protein</fullName>
    </submittedName>
</protein>
<comment type="caution">
    <text evidence="2">The sequence shown here is derived from an EMBL/GenBank/DDBJ whole genome shotgun (WGS) entry which is preliminary data.</text>
</comment>
<accession>A0A0F9M9N2</accession>
<organism evidence="2">
    <name type="scientific">marine sediment metagenome</name>
    <dbReference type="NCBI Taxonomy" id="412755"/>
    <lineage>
        <taxon>unclassified sequences</taxon>
        <taxon>metagenomes</taxon>
        <taxon>ecological metagenomes</taxon>
    </lineage>
</organism>